<dbReference type="CDD" id="cd02966">
    <property type="entry name" value="TlpA_like_family"/>
    <property type="match status" value="1"/>
</dbReference>
<name>A0A9P1NHN4_BACAS</name>
<dbReference type="Proteomes" id="UP000006562">
    <property type="component" value="Chromosome"/>
</dbReference>
<reference evidence="3 4" key="1">
    <citation type="journal article" date="2011" name="Int. J. Syst. Evol. Microbiol.">
        <title>Relationship of Bacillus amyloliquefaciens clades associated with strains DSM 7T and FZB42T: a proposal for Bacillus amyloliquefaciens subsp. amyloliquefaciens subsp. nov. and Bacillus amyloliquefaciens subsp. plantarum subsp. nov. based on complete genome sequence comparisons.</title>
        <authorList>
            <person name="Borriss R."/>
            <person name="Chen X.H."/>
            <person name="Rueckert C."/>
            <person name="Blom J."/>
            <person name="Becker A."/>
            <person name="Baumgarth B."/>
            <person name="Fan B."/>
            <person name="Pukall R."/>
            <person name="Schumann P."/>
            <person name="Sproer C."/>
            <person name="Junge H."/>
            <person name="Vater J."/>
            <person name="Puhler A."/>
            <person name="Klenk H.P."/>
        </authorList>
    </citation>
    <scope>NUCLEOTIDE SEQUENCE [LARGE SCALE GENOMIC DNA]</scope>
    <source>
        <strain evidence="4">DSM 7</strain>
    </source>
</reference>
<sequence length="169" mass="19001">MLAKWLGGVLLIGLLVYAGWNIYSVQTSPKEGTEEGMKAPDFTLDTLAGKSSSLSDYKGKKVLLNFWATWCKPCRMEMPDMQELQKEYPDIAVVAVNFTSSEKNIQAVKSFAETYQLTFPILIDKSGINGDFNVLSYPTSYILDEKGTIQHIRVGTMTKKEMKEKLDLK</sequence>
<dbReference type="KEGG" id="bao:BAMF_1887"/>
<keyword evidence="1" id="KW-1015">Disulfide bond</keyword>
<proteinExistence type="predicted"/>
<dbReference type="SUPFAM" id="SSF52833">
    <property type="entry name" value="Thioredoxin-like"/>
    <property type="match status" value="1"/>
</dbReference>
<dbReference type="InterPro" id="IPR050553">
    <property type="entry name" value="Thioredoxin_ResA/DsbE_sf"/>
</dbReference>
<dbReference type="InterPro" id="IPR036249">
    <property type="entry name" value="Thioredoxin-like_sf"/>
</dbReference>
<keyword evidence="4" id="KW-1185">Reference proteome</keyword>
<reference evidence="4" key="2">
    <citation type="journal article" date="2011" name="J. Biotechnol.">
        <title>Genome sequence of B. amyloliquefaciens type strain DSM7(T) reveals differences to plant-associated B. amyloliquefaciens FZB42.</title>
        <authorList>
            <person name="Ruckert C."/>
            <person name="Blom J."/>
            <person name="Chen X."/>
            <person name="Reva O."/>
            <person name="Borriss R."/>
        </authorList>
    </citation>
    <scope>NUCLEOTIDE SEQUENCE [LARGE SCALE GENOMIC DNA]</scope>
    <source>
        <strain evidence="4">DSM 7</strain>
    </source>
</reference>
<gene>
    <name evidence="3" type="primary">yneN</name>
    <name evidence="3" type="ordered locus">BAMF_1887</name>
</gene>
<organism evidence="3 4">
    <name type="scientific">Bacillus amyloliquefaciens (strain ATCC 23350 / DSM 7 / BCRC 11601 / CCUG 28519 / NBRC 15535 / NRRL B-14393 / F)</name>
    <dbReference type="NCBI Taxonomy" id="692420"/>
    <lineage>
        <taxon>Bacteria</taxon>
        <taxon>Bacillati</taxon>
        <taxon>Bacillota</taxon>
        <taxon>Bacilli</taxon>
        <taxon>Bacillales</taxon>
        <taxon>Bacillaceae</taxon>
        <taxon>Bacillus</taxon>
        <taxon>Bacillus amyloliquefaciens group</taxon>
    </lineage>
</organism>
<accession>A0A9P1NHN4</accession>
<evidence type="ECO:0000256" key="1">
    <source>
        <dbReference type="ARBA" id="ARBA00023157"/>
    </source>
</evidence>
<evidence type="ECO:0000259" key="2">
    <source>
        <dbReference type="PROSITE" id="PS51352"/>
    </source>
</evidence>
<dbReference type="GO" id="GO:0016491">
    <property type="term" value="F:oxidoreductase activity"/>
    <property type="evidence" value="ECO:0007669"/>
    <property type="project" value="InterPro"/>
</dbReference>
<dbReference type="PANTHER" id="PTHR42852:SF1">
    <property type="entry name" value="THIOREDOXIN-LIKE PROTEIN YNEN"/>
    <property type="match status" value="1"/>
</dbReference>
<dbReference type="PROSITE" id="PS51352">
    <property type="entry name" value="THIOREDOXIN_2"/>
    <property type="match status" value="1"/>
</dbReference>
<dbReference type="RefSeq" id="WP_013352426.1">
    <property type="nucleotide sequence ID" value="NC_014551.1"/>
</dbReference>
<evidence type="ECO:0000313" key="4">
    <source>
        <dbReference type="Proteomes" id="UP000006562"/>
    </source>
</evidence>
<dbReference type="AlphaFoldDB" id="A0A9P1NHN4"/>
<dbReference type="PANTHER" id="PTHR42852">
    <property type="entry name" value="THIOL:DISULFIDE INTERCHANGE PROTEIN DSBE"/>
    <property type="match status" value="1"/>
</dbReference>
<dbReference type="InterPro" id="IPR000866">
    <property type="entry name" value="AhpC/TSA"/>
</dbReference>
<dbReference type="EMBL" id="FN597644">
    <property type="protein sequence ID" value="CBI43013.1"/>
    <property type="molecule type" value="Genomic_DNA"/>
</dbReference>
<evidence type="ECO:0000313" key="3">
    <source>
        <dbReference type="EMBL" id="CBI43013.1"/>
    </source>
</evidence>
<protein>
    <submittedName>
        <fullName evidence="3">Membrane-bound proteins with a thioredoxin-like domain</fullName>
    </submittedName>
</protein>
<dbReference type="Pfam" id="PF00578">
    <property type="entry name" value="AhpC-TSA"/>
    <property type="match status" value="1"/>
</dbReference>
<dbReference type="InterPro" id="IPR013766">
    <property type="entry name" value="Thioredoxin_domain"/>
</dbReference>
<dbReference type="Gene3D" id="3.40.30.10">
    <property type="entry name" value="Glutaredoxin"/>
    <property type="match status" value="1"/>
</dbReference>
<feature type="domain" description="Thioredoxin" evidence="2">
    <location>
        <begin position="33"/>
        <end position="169"/>
    </location>
</feature>
<dbReference type="GO" id="GO:0016209">
    <property type="term" value="F:antioxidant activity"/>
    <property type="evidence" value="ECO:0007669"/>
    <property type="project" value="InterPro"/>
</dbReference>